<proteinExistence type="predicted"/>
<dbReference type="AlphaFoldDB" id="A0A1H7F256"/>
<dbReference type="InterPro" id="IPR051407">
    <property type="entry name" value="Bact_OM_lipoprot/Surf_antigen"/>
</dbReference>
<evidence type="ECO:0000256" key="4">
    <source>
        <dbReference type="ARBA" id="ARBA00023139"/>
    </source>
</evidence>
<evidence type="ECO:0000256" key="3">
    <source>
        <dbReference type="ARBA" id="ARBA00023136"/>
    </source>
</evidence>
<dbReference type="PANTHER" id="PTHR35603:SF1">
    <property type="entry name" value="OUTER MEMBRANE LIPOPROTEIN SLYB"/>
    <property type="match status" value="1"/>
</dbReference>
<dbReference type="STRING" id="416943.SAMN05445871_6259"/>
<dbReference type="Proteomes" id="UP000199120">
    <property type="component" value="Unassembled WGS sequence"/>
</dbReference>
<evidence type="ECO:0000313" key="6">
    <source>
        <dbReference type="EMBL" id="SEK18080.1"/>
    </source>
</evidence>
<keyword evidence="3" id="KW-0472">Membrane</keyword>
<accession>A0A1H7F256</accession>
<evidence type="ECO:0000256" key="1">
    <source>
        <dbReference type="ARBA" id="ARBA00004459"/>
    </source>
</evidence>
<keyword evidence="5 6" id="KW-0449">Lipoprotein</keyword>
<keyword evidence="7" id="KW-1185">Reference proteome</keyword>
<dbReference type="GO" id="GO:0009279">
    <property type="term" value="C:cell outer membrane"/>
    <property type="evidence" value="ECO:0007669"/>
    <property type="project" value="UniProtKB-SubCell"/>
</dbReference>
<comment type="subcellular location">
    <subcellularLocation>
        <location evidence="1">Cell outer membrane</location>
        <topology evidence="1">Lipid-anchor</topology>
    </subcellularLocation>
</comment>
<protein>
    <submittedName>
        <fullName evidence="6">Outer membrane lipoprotein SlyB</fullName>
    </submittedName>
</protein>
<keyword evidence="2" id="KW-0732">Signal</keyword>
<dbReference type="OrthoDB" id="5298161at2"/>
<evidence type="ECO:0000256" key="5">
    <source>
        <dbReference type="ARBA" id="ARBA00023288"/>
    </source>
</evidence>
<reference evidence="7" key="1">
    <citation type="submission" date="2016-10" db="EMBL/GenBank/DDBJ databases">
        <authorList>
            <person name="Varghese N."/>
            <person name="Submissions S."/>
        </authorList>
    </citation>
    <scope>NUCLEOTIDE SEQUENCE [LARGE SCALE GENOMIC DNA]</scope>
    <source>
        <strain evidence="7">LMG 26416</strain>
    </source>
</reference>
<sequence>MKRIGTMVSVCVGVSALLSGCAYNSSSPDVFRSAQAQRESTVRMATVESVRPVQISANDGQPSGLGAVGGGALGALAGASIGGGRGSIATGILGGMAGAVAGNAVENTMAMRQGVEITVLLDNGELRAITQASSGDIFRPGQRVRLVSSGGITRVTH</sequence>
<name>A0A1H7F256_9BURK</name>
<dbReference type="EMBL" id="FOAJ01000001">
    <property type="protein sequence ID" value="SEK18080.1"/>
    <property type="molecule type" value="Genomic_DNA"/>
</dbReference>
<organism evidence="6 7">
    <name type="scientific">Paraburkholderia caballeronis</name>
    <dbReference type="NCBI Taxonomy" id="416943"/>
    <lineage>
        <taxon>Bacteria</taxon>
        <taxon>Pseudomonadati</taxon>
        <taxon>Pseudomonadota</taxon>
        <taxon>Betaproteobacteria</taxon>
        <taxon>Burkholderiales</taxon>
        <taxon>Burkholderiaceae</taxon>
        <taxon>Paraburkholderia</taxon>
    </lineage>
</organism>
<evidence type="ECO:0000313" key="7">
    <source>
        <dbReference type="Proteomes" id="UP000199120"/>
    </source>
</evidence>
<dbReference type="PANTHER" id="PTHR35603">
    <property type="match status" value="1"/>
</dbReference>
<gene>
    <name evidence="6" type="ORF">SAMN05192542_1017</name>
</gene>
<evidence type="ECO:0000256" key="2">
    <source>
        <dbReference type="ARBA" id="ARBA00022729"/>
    </source>
</evidence>
<dbReference type="PROSITE" id="PS51257">
    <property type="entry name" value="PROKAR_LIPOPROTEIN"/>
    <property type="match status" value="1"/>
</dbReference>
<keyword evidence="4" id="KW-0564">Palmitate</keyword>